<evidence type="ECO:0000313" key="4">
    <source>
        <dbReference type="EMBL" id="CAG9804786.1"/>
    </source>
</evidence>
<proteinExistence type="inferred from homology"/>
<evidence type="ECO:0000256" key="1">
    <source>
        <dbReference type="ARBA" id="ARBA00005679"/>
    </source>
</evidence>
<organism evidence="4 5">
    <name type="scientific">Chironomus riparius</name>
    <dbReference type="NCBI Taxonomy" id="315576"/>
    <lineage>
        <taxon>Eukaryota</taxon>
        <taxon>Metazoa</taxon>
        <taxon>Ecdysozoa</taxon>
        <taxon>Arthropoda</taxon>
        <taxon>Hexapoda</taxon>
        <taxon>Insecta</taxon>
        <taxon>Pterygota</taxon>
        <taxon>Neoptera</taxon>
        <taxon>Endopterygota</taxon>
        <taxon>Diptera</taxon>
        <taxon>Nematocera</taxon>
        <taxon>Chironomoidea</taxon>
        <taxon>Chironomidae</taxon>
        <taxon>Chironominae</taxon>
        <taxon>Chironomus</taxon>
    </lineage>
</organism>
<feature type="signal peptide" evidence="3">
    <location>
        <begin position="1"/>
        <end position="26"/>
    </location>
</feature>
<keyword evidence="5" id="KW-1185">Reference proteome</keyword>
<dbReference type="GO" id="GO:0016671">
    <property type="term" value="F:oxidoreductase activity, acting on a sulfur group of donors, disulfide as acceptor"/>
    <property type="evidence" value="ECO:0007669"/>
    <property type="project" value="InterPro"/>
</dbReference>
<feature type="chain" id="PRO_5040428208" description="Gamma-interferon inducible lysosomal thiol reductase" evidence="3">
    <location>
        <begin position="27"/>
        <end position="205"/>
    </location>
</feature>
<dbReference type="SUPFAM" id="SSF52833">
    <property type="entry name" value="Thioredoxin-like"/>
    <property type="match status" value="1"/>
</dbReference>
<reference evidence="4" key="2">
    <citation type="submission" date="2022-10" db="EMBL/GenBank/DDBJ databases">
        <authorList>
            <consortium name="ENA_rothamsted_submissions"/>
            <consortium name="culmorum"/>
            <person name="King R."/>
        </authorList>
    </citation>
    <scope>NUCLEOTIDE SEQUENCE</scope>
</reference>
<dbReference type="Gene3D" id="3.40.30.10">
    <property type="entry name" value="Glutaredoxin"/>
    <property type="match status" value="1"/>
</dbReference>
<name>A0A9N9RWP4_9DIPT</name>
<keyword evidence="3" id="KW-0732">Signal</keyword>
<dbReference type="PANTHER" id="PTHR13234">
    <property type="entry name" value="GAMMA-INTERFERON INDUCIBLE LYSOSOMAL THIOL REDUCTASE GILT"/>
    <property type="match status" value="1"/>
</dbReference>
<dbReference type="Proteomes" id="UP001153620">
    <property type="component" value="Chromosome 2"/>
</dbReference>
<keyword evidence="2" id="KW-0325">Glycoprotein</keyword>
<dbReference type="Pfam" id="PF03227">
    <property type="entry name" value="GILT"/>
    <property type="match status" value="1"/>
</dbReference>
<accession>A0A9N9RWP4</accession>
<gene>
    <name evidence="4" type="ORF">CHIRRI_LOCUS7665</name>
</gene>
<sequence>MDVKIACKIIFLMTIFLLSVIKSTSSSDNDKLNIDVLYESRCPDSKNFMQRHLKRVYPKIKDMVNLNYVPFGKAYSYSNNGGIRFHCQHGQRECDGNMFQSCVLDVIGSDNQDLQTNFVVCAMDFSKNPQNCAKNIGINLNKVDECMATNKGVQLQLKAEEDSTKIIRRSGFVPTIVYNGVYNGNDFWDSLDDFDAIVSNKLRSL</sequence>
<dbReference type="PANTHER" id="PTHR13234:SF68">
    <property type="entry name" value="GH19763P"/>
    <property type="match status" value="1"/>
</dbReference>
<reference evidence="4" key="1">
    <citation type="submission" date="2022-01" db="EMBL/GenBank/DDBJ databases">
        <authorList>
            <person name="King R."/>
        </authorList>
    </citation>
    <scope>NUCLEOTIDE SEQUENCE</scope>
</reference>
<protein>
    <recommendedName>
        <fullName evidence="6">Gamma-interferon inducible lysosomal thiol reductase</fullName>
    </recommendedName>
</protein>
<comment type="similarity">
    <text evidence="1">Belongs to the GILT family.</text>
</comment>
<dbReference type="AlphaFoldDB" id="A0A9N9RWP4"/>
<dbReference type="InterPro" id="IPR036249">
    <property type="entry name" value="Thioredoxin-like_sf"/>
</dbReference>
<dbReference type="EMBL" id="OU895878">
    <property type="protein sequence ID" value="CAG9804786.1"/>
    <property type="molecule type" value="Genomic_DNA"/>
</dbReference>
<dbReference type="OrthoDB" id="958254at2759"/>
<evidence type="ECO:0008006" key="6">
    <source>
        <dbReference type="Google" id="ProtNLM"/>
    </source>
</evidence>
<evidence type="ECO:0000256" key="2">
    <source>
        <dbReference type="ARBA" id="ARBA00023180"/>
    </source>
</evidence>
<dbReference type="InterPro" id="IPR004911">
    <property type="entry name" value="Interferon-induced_GILT"/>
</dbReference>
<evidence type="ECO:0000256" key="3">
    <source>
        <dbReference type="SAM" id="SignalP"/>
    </source>
</evidence>
<evidence type="ECO:0000313" key="5">
    <source>
        <dbReference type="Proteomes" id="UP001153620"/>
    </source>
</evidence>